<dbReference type="EMBL" id="BAABDH010000003">
    <property type="protein sequence ID" value="GAA3919212.1"/>
    <property type="molecule type" value="Genomic_DNA"/>
</dbReference>
<accession>A0ABP7MAS5</accession>
<feature type="coiled-coil region" evidence="2">
    <location>
        <begin position="156"/>
        <end position="211"/>
    </location>
</feature>
<evidence type="ECO:0000256" key="1">
    <source>
        <dbReference type="ARBA" id="ARBA00009477"/>
    </source>
</evidence>
<name>A0ABP7MAS5_9BACT</name>
<reference evidence="6" key="1">
    <citation type="journal article" date="2019" name="Int. J. Syst. Evol. Microbiol.">
        <title>The Global Catalogue of Microorganisms (GCM) 10K type strain sequencing project: providing services to taxonomists for standard genome sequencing and annotation.</title>
        <authorList>
            <consortium name="The Broad Institute Genomics Platform"/>
            <consortium name="The Broad Institute Genome Sequencing Center for Infectious Disease"/>
            <person name="Wu L."/>
            <person name="Ma J."/>
        </authorList>
    </citation>
    <scope>NUCLEOTIDE SEQUENCE [LARGE SCALE GENOMIC DNA]</scope>
    <source>
        <strain evidence="6">JCM 17214</strain>
    </source>
</reference>
<evidence type="ECO:0000256" key="3">
    <source>
        <dbReference type="SAM" id="Phobius"/>
    </source>
</evidence>
<evidence type="ECO:0000313" key="5">
    <source>
        <dbReference type="EMBL" id="GAA3919212.1"/>
    </source>
</evidence>
<evidence type="ECO:0000256" key="2">
    <source>
        <dbReference type="SAM" id="Coils"/>
    </source>
</evidence>
<dbReference type="Proteomes" id="UP001499909">
    <property type="component" value="Unassembled WGS sequence"/>
</dbReference>
<organism evidence="5 6">
    <name type="scientific">Hymenobacter algoricola</name>
    <dbReference type="NCBI Taxonomy" id="486267"/>
    <lineage>
        <taxon>Bacteria</taxon>
        <taxon>Pseudomonadati</taxon>
        <taxon>Bacteroidota</taxon>
        <taxon>Cytophagia</taxon>
        <taxon>Cytophagales</taxon>
        <taxon>Hymenobacteraceae</taxon>
        <taxon>Hymenobacter</taxon>
    </lineage>
</organism>
<keyword evidence="6" id="KW-1185">Reference proteome</keyword>
<dbReference type="NCBIfam" id="TIGR01730">
    <property type="entry name" value="RND_mfp"/>
    <property type="match status" value="1"/>
</dbReference>
<dbReference type="Gene3D" id="2.40.50.100">
    <property type="match status" value="1"/>
</dbReference>
<dbReference type="Gene3D" id="2.40.30.170">
    <property type="match status" value="1"/>
</dbReference>
<protein>
    <submittedName>
        <fullName evidence="5">Efflux RND transporter periplasmic adaptor subunit</fullName>
    </submittedName>
</protein>
<comment type="caution">
    <text evidence="5">The sequence shown here is derived from an EMBL/GenBank/DDBJ whole genome shotgun (WGS) entry which is preliminary data.</text>
</comment>
<evidence type="ECO:0000259" key="4">
    <source>
        <dbReference type="Pfam" id="PF25973"/>
    </source>
</evidence>
<comment type="similarity">
    <text evidence="1">Belongs to the membrane fusion protein (MFP) (TC 8.A.1) family.</text>
</comment>
<dbReference type="Pfam" id="PF25973">
    <property type="entry name" value="BSH_CzcB"/>
    <property type="match status" value="1"/>
</dbReference>
<dbReference type="SUPFAM" id="SSF111369">
    <property type="entry name" value="HlyD-like secretion proteins"/>
    <property type="match status" value="1"/>
</dbReference>
<keyword evidence="3" id="KW-0812">Transmembrane</keyword>
<gene>
    <name evidence="5" type="ORF">GCM10022406_02150</name>
</gene>
<dbReference type="Gene3D" id="1.10.287.470">
    <property type="entry name" value="Helix hairpin bin"/>
    <property type="match status" value="1"/>
</dbReference>
<dbReference type="Gene3D" id="2.40.420.20">
    <property type="match status" value="1"/>
</dbReference>
<proteinExistence type="inferred from homology"/>
<dbReference type="InterPro" id="IPR058647">
    <property type="entry name" value="BSH_CzcB-like"/>
</dbReference>
<dbReference type="PANTHER" id="PTHR30469:SF33">
    <property type="entry name" value="SLR1207 PROTEIN"/>
    <property type="match status" value="1"/>
</dbReference>
<keyword evidence="3" id="KW-0472">Membrane</keyword>
<feature type="transmembrane region" description="Helical" evidence="3">
    <location>
        <begin position="60"/>
        <end position="81"/>
    </location>
</feature>
<dbReference type="PANTHER" id="PTHR30469">
    <property type="entry name" value="MULTIDRUG RESISTANCE PROTEIN MDTA"/>
    <property type="match status" value="1"/>
</dbReference>
<sequence length="426" mass="46754">MNNPTVFSHLNPRKGPAMNHQALPEEAIDVEPVQVMARPGQAYHVPYQPPKPPRITMKRIFLGLLLLSLLAGFGWLARYFWKQAHTDPITYKTETPFVTDIVKKTVATGSIVPRREVQIKPQVSGIVEELFVEAGQPVKQGQLLARIRTVANAGNVNNAQNSIQAARVALETSQMELDRQRPLFDQKVIAAQEFNRLLADVRARKQALNAAENDLQIAQRGASRNTGGASNMVRSTITGLLLDVPIKVGSSVVERNNFNEGTTIAAIADMQSLVFEGKIDESEVGKVREGMDLNLTIGALENQSFPATLEYIAPKGLAEEGAIKFQVRARLRLQPGQFLRANYSANGDIVLGRRNQVLAIRESLLQFGKVNKDSVFVEVETAPQQFQKRLVKTGLSDGINVEITSGLAKADKVKVLGPPADGEKKE</sequence>
<dbReference type="InterPro" id="IPR006143">
    <property type="entry name" value="RND_pump_MFP"/>
</dbReference>
<keyword evidence="2" id="KW-0175">Coiled coil</keyword>
<feature type="domain" description="CzcB-like barrel-sandwich hybrid" evidence="4">
    <location>
        <begin position="116"/>
        <end position="257"/>
    </location>
</feature>
<keyword evidence="3" id="KW-1133">Transmembrane helix</keyword>
<evidence type="ECO:0000313" key="6">
    <source>
        <dbReference type="Proteomes" id="UP001499909"/>
    </source>
</evidence>